<evidence type="ECO:0000313" key="2">
    <source>
        <dbReference type="Proteomes" id="UP001271007"/>
    </source>
</evidence>
<dbReference type="EMBL" id="JAWDJX010000030">
    <property type="protein sequence ID" value="KAK3050655.1"/>
    <property type="molecule type" value="Genomic_DNA"/>
</dbReference>
<comment type="caution">
    <text evidence="1">The sequence shown here is derived from an EMBL/GenBank/DDBJ whole genome shotgun (WGS) entry which is preliminary data.</text>
</comment>
<gene>
    <name evidence="1" type="ORF">LTR09_008021</name>
</gene>
<organism evidence="1 2">
    <name type="scientific">Extremus antarcticus</name>
    <dbReference type="NCBI Taxonomy" id="702011"/>
    <lineage>
        <taxon>Eukaryota</taxon>
        <taxon>Fungi</taxon>
        <taxon>Dikarya</taxon>
        <taxon>Ascomycota</taxon>
        <taxon>Pezizomycotina</taxon>
        <taxon>Dothideomycetes</taxon>
        <taxon>Dothideomycetidae</taxon>
        <taxon>Mycosphaerellales</taxon>
        <taxon>Extremaceae</taxon>
        <taxon>Extremus</taxon>
    </lineage>
</organism>
<protein>
    <submittedName>
        <fullName evidence="1">Uncharacterized protein</fullName>
    </submittedName>
</protein>
<dbReference type="Proteomes" id="UP001271007">
    <property type="component" value="Unassembled WGS sequence"/>
</dbReference>
<proteinExistence type="predicted"/>
<reference evidence="1" key="1">
    <citation type="submission" date="2023-04" db="EMBL/GenBank/DDBJ databases">
        <title>Black Yeasts Isolated from many extreme environments.</title>
        <authorList>
            <person name="Coleine C."/>
            <person name="Stajich J.E."/>
            <person name="Selbmann L."/>
        </authorList>
    </citation>
    <scope>NUCLEOTIDE SEQUENCE</scope>
    <source>
        <strain evidence="1">CCFEE 5312</strain>
    </source>
</reference>
<name>A0AAJ0DBE0_9PEZI</name>
<accession>A0AAJ0DBE0</accession>
<keyword evidence="2" id="KW-1185">Reference proteome</keyword>
<evidence type="ECO:0000313" key="1">
    <source>
        <dbReference type="EMBL" id="KAK3050655.1"/>
    </source>
</evidence>
<sequence>MIIVFAFDRPDRCSCACAAALIYPTARSSHGAGNMSLKNQQSYLDSTDLFRTLTSIEASEGLEGFQRTVVADPQAIHRSNFLALTNDLDFYESVRKLITDETYWRTEEQHYKDVLQLVRDYNSLKQGKAISLKDCICPPSSL</sequence>
<dbReference type="AlphaFoldDB" id="A0AAJ0DBE0"/>